<evidence type="ECO:0000259" key="10">
    <source>
        <dbReference type="PROSITE" id="PS52019"/>
    </source>
</evidence>
<feature type="domain" description="PKS/mFAS DH" evidence="10">
    <location>
        <begin position="906"/>
        <end position="1186"/>
    </location>
</feature>
<dbReference type="InterPro" id="IPR049900">
    <property type="entry name" value="PKS_mFAS_DH"/>
</dbReference>
<dbReference type="InterPro" id="IPR014030">
    <property type="entry name" value="Ketoacyl_synth_N"/>
</dbReference>
<feature type="region of interest" description="Disordered" evidence="7">
    <location>
        <begin position="1659"/>
        <end position="1684"/>
    </location>
</feature>
<dbReference type="InterPro" id="IPR020841">
    <property type="entry name" value="PKS_Beta-ketoAc_synthase_dom"/>
</dbReference>
<evidence type="ECO:0000256" key="3">
    <source>
        <dbReference type="ARBA" id="ARBA00022679"/>
    </source>
</evidence>
<dbReference type="InterPro" id="IPR020806">
    <property type="entry name" value="PKS_PP-bd"/>
</dbReference>
<keyword evidence="4" id="KW-0511">Multifunctional enzyme</keyword>
<dbReference type="Pfam" id="PF00550">
    <property type="entry name" value="PP-binding"/>
    <property type="match status" value="1"/>
</dbReference>
<gene>
    <name evidence="11" type="ORF">JMJ35_003449</name>
    <name evidence="12" type="ORF">JMJ35_003687</name>
</gene>
<dbReference type="SMART" id="SM01294">
    <property type="entry name" value="PKS_PP_betabranch"/>
    <property type="match status" value="1"/>
</dbReference>
<dbReference type="Gene3D" id="3.40.50.720">
    <property type="entry name" value="NAD(P)-binding Rossmann-like Domain"/>
    <property type="match status" value="1"/>
</dbReference>
<evidence type="ECO:0000256" key="1">
    <source>
        <dbReference type="ARBA" id="ARBA00022450"/>
    </source>
</evidence>
<dbReference type="CDD" id="cd00833">
    <property type="entry name" value="PKS"/>
    <property type="match status" value="1"/>
</dbReference>
<dbReference type="PROSITE" id="PS00606">
    <property type="entry name" value="KS3_1"/>
    <property type="match status" value="1"/>
</dbReference>
<dbReference type="PANTHER" id="PTHR43775:SF22">
    <property type="entry name" value="SYNTHASE, PUTATIVE (JCVI)-RELATED"/>
    <property type="match status" value="1"/>
</dbReference>
<dbReference type="PROSITE" id="PS52004">
    <property type="entry name" value="KS3_2"/>
    <property type="match status" value="1"/>
</dbReference>
<dbReference type="Pfam" id="PF00109">
    <property type="entry name" value="ketoacyl-synt"/>
    <property type="match status" value="1"/>
</dbReference>
<keyword evidence="2" id="KW-0597">Phosphoprotein</keyword>
<evidence type="ECO:0000256" key="4">
    <source>
        <dbReference type="ARBA" id="ARBA00023268"/>
    </source>
</evidence>
<keyword evidence="3" id="KW-0808">Transferase</keyword>
<keyword evidence="13" id="KW-1185">Reference proteome</keyword>
<dbReference type="PANTHER" id="PTHR43775">
    <property type="entry name" value="FATTY ACID SYNTHASE"/>
    <property type="match status" value="1"/>
</dbReference>
<sequence>MTANKTTSSDIAVVGMACRVAGGNDTPEKLWEFMMNQKDGSGEIDPLRWEPYRRRDARNAKELDMTTSRGYFVKDLEDFDSSFFSISPKEAEMMDPQQRLSLEVCWEALESAGIPPQSLAGSNTAVYVGVNSDDYGKLLLEDLPGIEAWMGIGTAYCGIPNRISYHLDLMGPSTAVDAACASSLIAIHHGRQSLLAGETNLAIVGGVNALYGPGLTKVLDKAGAVSPEGLCRSFDDESRGYGRGEGAGIVILKRIHDAQENGDNILAVLKGSAVAQDGRTNGIMAPNGKAQELVAMNALNTAGINPSTIGYVEAHATSTPVGDPVEVTAVSNVYGKGRSAHEPCYIGSIKPNIGHLEAGAGVMGFIKAVMAVNKGIIPPQANLSKLNSRVNWEEAGVQVVREPTHWKSPEALRRAGICSYGYGGSVSHAVIEEFRAERGEFPALGDGDGDTTQGPNVLVLSAPQQKRLASQAKAYQSWIVGDGKLHSLSSIAATLATRRGHHDHRAAFVVNSHEDAADTLKAFSDGNSGPWSISSKVLESSDSRKSVWVFSGHGAQWKEMGQEMLQNKVFREAIAPLDPLVKTEAGFSAMEALKLGDFGASDMVQILTFVMQIGLAAVLQSKGIAPHAIVGHSVGEIAASVVAGALTAKEGAIIVCRRAVLYRRVMGLGSMVLVNVPFSEIQQEVGNRQDIAAAIDSSPSSSVVSGSANVVADFAKVWKDRGIKVIQVKTDVGFHSPLLNDLVEPLSKALAQTLRQTSPSIKLYSTSLADPRGQDPRDIHYWTNNMVKPVLLTRAIQAAVEDGFRVFLEASSHPIVSQSIEETLIHNDLEDYAVIPTMTRGSPAEKSILYSLAQLHCKGISVSWKSQMPRDWAPGVPTTSWHHQRYVKQIGTGPLESAEVHDSDKHTLLGQRIPIFGENMTVYTTKLDQNTKPFPGSHPLHGTEIVPAAVLINTFYHGTGKRSLSDIVLHVPVAISAPRSIQVSIQQGQVKLTSQLIRAEEQSSDEESWVTHTTGRFADQDGSLTDEAKRPVDIPAIKTQIGSKLKDTFSIDYLSGVGVSAMGFPWSVLEHFGNEKEMIAKVNVAPGVAKGSAMPWHAHSWAPIFDAATSIGSTLFFNEPRLRMPAQINKVTVHVNTAPPQIGYIHVREATQTELAVDLDVISESGQVLASMENMRFAEIEGTIGASGSVESLVHQIAWTPIPLAEQPLALGHVMLISEDKVAVERCKKALGHQTTSIVSYPSVHDLRQDDVPATEEGKTAILIYIPTHVDSFEDVPAAARRFCTELVDTVKYAAEQPHRIKAFAITSSVSKGQSPTALAQAPLHGLGRIIASEQSLTWGALIDNEDDEWTFPVQAIKYAQGADVIRLDDGIARTARLRRLPREKMHPPGHQVNALPRPEGTYLITGGLGALGLEVANFLVENGARRLVLVARRHLPPRNEWKTATGPVAEAGKAIERLESLGATVHILSVDLTAEASKQKLEASLEGLSLPPVLGVVHAAGVLEDQLILNSTADSFDRVLAPKVAGGLALHQLFPVGTLDFFILFSSCGQLFGFPGQGSYASGNAFLDTLASHRRDQGDNCVAVQWTSWRGMGMAASTDFINAELESKGITDITRDEAFRAWTHLSKYDLDHGVVLRSRALDDDETLPAPILADIAVRRRAEPGTDGSETKQGKGSATEIPKSGPELDGYVDMAIRTCVAETLQMPSAEDVDPRAALSDLGMDSVMTVALRRQLQKALGVKVPPTLTWSHPSASHLQKWFTEQMQK</sequence>
<dbReference type="Proteomes" id="UP001166286">
    <property type="component" value="Unassembled WGS sequence"/>
</dbReference>
<feature type="region of interest" description="N-terminal hotdog fold" evidence="6">
    <location>
        <begin position="906"/>
        <end position="1024"/>
    </location>
</feature>
<dbReference type="EC" id="2.3.1.165" evidence="5"/>
<comment type="caution">
    <text evidence="12">The sequence shown here is derived from an EMBL/GenBank/DDBJ whole genome shotgun (WGS) entry which is preliminary data.</text>
</comment>
<evidence type="ECO:0000259" key="8">
    <source>
        <dbReference type="PROSITE" id="PS50075"/>
    </source>
</evidence>
<dbReference type="SMART" id="SM00822">
    <property type="entry name" value="PKS_KR"/>
    <property type="match status" value="1"/>
</dbReference>
<dbReference type="SUPFAM" id="SSF52151">
    <property type="entry name" value="FabD/lysophospholipase-like"/>
    <property type="match status" value="1"/>
</dbReference>
<dbReference type="Pfam" id="PF00698">
    <property type="entry name" value="Acyl_transf_1"/>
    <property type="match status" value="1"/>
</dbReference>
<dbReference type="InterPro" id="IPR016036">
    <property type="entry name" value="Malonyl_transacylase_ACP-bd"/>
</dbReference>
<dbReference type="Gene3D" id="3.40.47.10">
    <property type="match status" value="1"/>
</dbReference>
<dbReference type="InterPro" id="IPR036736">
    <property type="entry name" value="ACP-like_sf"/>
</dbReference>
<dbReference type="Pfam" id="PF21089">
    <property type="entry name" value="PKS_DH_N"/>
    <property type="match status" value="1"/>
</dbReference>
<evidence type="ECO:0000256" key="7">
    <source>
        <dbReference type="SAM" id="MobiDB-lite"/>
    </source>
</evidence>
<proteinExistence type="predicted"/>
<dbReference type="InterPro" id="IPR014031">
    <property type="entry name" value="Ketoacyl_synth_C"/>
</dbReference>
<dbReference type="Gene3D" id="1.10.1200.10">
    <property type="entry name" value="ACP-like"/>
    <property type="match status" value="1"/>
</dbReference>
<evidence type="ECO:0000256" key="5">
    <source>
        <dbReference type="ARBA" id="ARBA00038879"/>
    </source>
</evidence>
<comment type="caution">
    <text evidence="6">Lacks conserved residue(s) required for the propagation of feature annotation.</text>
</comment>
<evidence type="ECO:0000313" key="11">
    <source>
        <dbReference type="EMBL" id="KAK0513727.1"/>
    </source>
</evidence>
<evidence type="ECO:0000256" key="2">
    <source>
        <dbReference type="ARBA" id="ARBA00022553"/>
    </source>
</evidence>
<name>A0AA39R531_9LECA</name>
<dbReference type="InterPro" id="IPR001227">
    <property type="entry name" value="Ac_transferase_dom_sf"/>
</dbReference>
<dbReference type="InterPro" id="IPR014043">
    <property type="entry name" value="Acyl_transferase_dom"/>
</dbReference>
<dbReference type="EMBL" id="JAFEKC020000006">
    <property type="protein sequence ID" value="KAK0513965.1"/>
    <property type="molecule type" value="Genomic_DNA"/>
</dbReference>
<dbReference type="GO" id="GO:0044550">
    <property type="term" value="P:secondary metabolite biosynthetic process"/>
    <property type="evidence" value="ECO:0007669"/>
    <property type="project" value="TreeGrafter"/>
</dbReference>
<feature type="domain" description="Ketosynthase family 3 (KS3)" evidence="9">
    <location>
        <begin position="8"/>
        <end position="433"/>
    </location>
</feature>
<feature type="compositionally biased region" description="Basic and acidic residues" evidence="7">
    <location>
        <begin position="1659"/>
        <end position="1673"/>
    </location>
</feature>
<dbReference type="CDD" id="cd05274">
    <property type="entry name" value="KR_FAS_SDR_x"/>
    <property type="match status" value="1"/>
</dbReference>
<dbReference type="SMART" id="SM00823">
    <property type="entry name" value="PKS_PP"/>
    <property type="match status" value="1"/>
</dbReference>
<dbReference type="InterPro" id="IPR009081">
    <property type="entry name" value="PP-bd_ACP"/>
</dbReference>
<reference evidence="12" key="1">
    <citation type="submission" date="2023-03" db="EMBL/GenBank/DDBJ databases">
        <title>Complete genome of Cladonia borealis.</title>
        <authorList>
            <person name="Park H."/>
        </authorList>
    </citation>
    <scope>NUCLEOTIDE SEQUENCE</scope>
    <source>
        <strain evidence="12">ANT050790</strain>
    </source>
</reference>
<feature type="region of interest" description="C-terminal hotdog fold" evidence="6">
    <location>
        <begin position="1042"/>
        <end position="1186"/>
    </location>
</feature>
<evidence type="ECO:0000259" key="9">
    <source>
        <dbReference type="PROSITE" id="PS52004"/>
    </source>
</evidence>
<dbReference type="GO" id="GO:0004315">
    <property type="term" value="F:3-oxoacyl-[acyl-carrier-protein] synthase activity"/>
    <property type="evidence" value="ECO:0007669"/>
    <property type="project" value="InterPro"/>
</dbReference>
<dbReference type="Pfam" id="PF08659">
    <property type="entry name" value="KR"/>
    <property type="match status" value="1"/>
</dbReference>
<evidence type="ECO:0000256" key="6">
    <source>
        <dbReference type="PROSITE-ProRule" id="PRU01363"/>
    </source>
</evidence>
<dbReference type="SMART" id="SM00825">
    <property type="entry name" value="PKS_KS"/>
    <property type="match status" value="1"/>
</dbReference>
<dbReference type="GO" id="GO:0050641">
    <property type="term" value="F:6-methylsalicylic acid synthase activity"/>
    <property type="evidence" value="ECO:0007669"/>
    <property type="project" value="UniProtKB-EC"/>
</dbReference>
<dbReference type="SMART" id="SM00827">
    <property type="entry name" value="PKS_AT"/>
    <property type="match status" value="1"/>
</dbReference>
<dbReference type="GO" id="GO:0006633">
    <property type="term" value="P:fatty acid biosynthetic process"/>
    <property type="evidence" value="ECO:0007669"/>
    <property type="project" value="InterPro"/>
</dbReference>
<dbReference type="Gene3D" id="3.10.129.110">
    <property type="entry name" value="Polyketide synthase dehydratase"/>
    <property type="match status" value="1"/>
</dbReference>
<dbReference type="InterPro" id="IPR006162">
    <property type="entry name" value="Ppantetheine_attach_site"/>
</dbReference>
<dbReference type="InterPro" id="IPR013968">
    <property type="entry name" value="PKS_KR"/>
</dbReference>
<dbReference type="GO" id="GO:0004312">
    <property type="term" value="F:fatty acid synthase activity"/>
    <property type="evidence" value="ECO:0007669"/>
    <property type="project" value="TreeGrafter"/>
</dbReference>
<dbReference type="SUPFAM" id="SSF55048">
    <property type="entry name" value="Probable ACP-binding domain of malonyl-CoA ACP transacylase"/>
    <property type="match status" value="1"/>
</dbReference>
<dbReference type="PROSITE" id="PS52019">
    <property type="entry name" value="PKS_MFAS_DH"/>
    <property type="match status" value="1"/>
</dbReference>
<dbReference type="Gene3D" id="3.40.366.10">
    <property type="entry name" value="Malonyl-Coenzyme A Acyl Carrier Protein, domain 2"/>
    <property type="match status" value="1"/>
</dbReference>
<evidence type="ECO:0000313" key="13">
    <source>
        <dbReference type="Proteomes" id="UP001166286"/>
    </source>
</evidence>
<dbReference type="InterPro" id="IPR049552">
    <property type="entry name" value="PKS_DH_N"/>
</dbReference>
<dbReference type="InterPro" id="IPR057326">
    <property type="entry name" value="KR_dom"/>
</dbReference>
<protein>
    <recommendedName>
        <fullName evidence="5">6-methylsalicylic acid synthase</fullName>
        <ecNumber evidence="5">2.3.1.165</ecNumber>
    </recommendedName>
</protein>
<dbReference type="EMBL" id="JAFEKC020000006">
    <property type="protein sequence ID" value="KAK0513727.1"/>
    <property type="molecule type" value="Genomic_DNA"/>
</dbReference>
<evidence type="ECO:0000313" key="12">
    <source>
        <dbReference type="EMBL" id="KAK0513965.1"/>
    </source>
</evidence>
<dbReference type="InterPro" id="IPR042104">
    <property type="entry name" value="PKS_dehydratase_sf"/>
</dbReference>
<feature type="domain" description="Carrier" evidence="8">
    <location>
        <begin position="1690"/>
        <end position="1765"/>
    </location>
</feature>
<dbReference type="Pfam" id="PF02801">
    <property type="entry name" value="Ketoacyl-synt_C"/>
    <property type="match status" value="1"/>
</dbReference>
<dbReference type="InterPro" id="IPR018201">
    <property type="entry name" value="Ketoacyl_synth_AS"/>
</dbReference>
<dbReference type="Pfam" id="PF22621">
    <property type="entry name" value="CurL-like_PKS_C"/>
    <property type="match status" value="1"/>
</dbReference>
<dbReference type="PROSITE" id="PS50075">
    <property type="entry name" value="CARRIER"/>
    <property type="match status" value="1"/>
</dbReference>
<dbReference type="InterPro" id="IPR036291">
    <property type="entry name" value="NAD(P)-bd_dom_sf"/>
</dbReference>
<dbReference type="SUPFAM" id="SSF47336">
    <property type="entry name" value="ACP-like"/>
    <property type="match status" value="1"/>
</dbReference>
<dbReference type="Gene3D" id="3.30.70.3290">
    <property type="match status" value="1"/>
</dbReference>
<organism evidence="12 13">
    <name type="scientific">Cladonia borealis</name>
    <dbReference type="NCBI Taxonomy" id="184061"/>
    <lineage>
        <taxon>Eukaryota</taxon>
        <taxon>Fungi</taxon>
        <taxon>Dikarya</taxon>
        <taxon>Ascomycota</taxon>
        <taxon>Pezizomycotina</taxon>
        <taxon>Lecanoromycetes</taxon>
        <taxon>OSLEUM clade</taxon>
        <taxon>Lecanoromycetidae</taxon>
        <taxon>Lecanorales</taxon>
        <taxon>Lecanorineae</taxon>
        <taxon>Cladoniaceae</taxon>
        <taxon>Cladonia</taxon>
    </lineage>
</organism>
<dbReference type="PROSITE" id="PS00012">
    <property type="entry name" value="PHOSPHOPANTETHEINE"/>
    <property type="match status" value="1"/>
</dbReference>
<dbReference type="SUPFAM" id="SSF51735">
    <property type="entry name" value="NAD(P)-binding Rossmann-fold domains"/>
    <property type="match status" value="2"/>
</dbReference>
<dbReference type="InterPro" id="IPR050091">
    <property type="entry name" value="PKS_NRPS_Biosynth_Enz"/>
</dbReference>
<dbReference type="GO" id="GO:0031177">
    <property type="term" value="F:phosphopantetheine binding"/>
    <property type="evidence" value="ECO:0007669"/>
    <property type="project" value="InterPro"/>
</dbReference>
<accession>A0AA39R531</accession>
<dbReference type="SUPFAM" id="SSF53901">
    <property type="entry name" value="Thiolase-like"/>
    <property type="match status" value="1"/>
</dbReference>
<dbReference type="InterPro" id="IPR016035">
    <property type="entry name" value="Acyl_Trfase/lysoPLipase"/>
</dbReference>
<dbReference type="InterPro" id="IPR016039">
    <property type="entry name" value="Thiolase-like"/>
</dbReference>
<keyword evidence="1" id="KW-0596">Phosphopantetheine</keyword>